<name>A0A915IPV5_ROMCU</name>
<organism evidence="1 2">
    <name type="scientific">Romanomermis culicivorax</name>
    <name type="common">Nematode worm</name>
    <dbReference type="NCBI Taxonomy" id="13658"/>
    <lineage>
        <taxon>Eukaryota</taxon>
        <taxon>Metazoa</taxon>
        <taxon>Ecdysozoa</taxon>
        <taxon>Nematoda</taxon>
        <taxon>Enoplea</taxon>
        <taxon>Dorylaimia</taxon>
        <taxon>Mermithida</taxon>
        <taxon>Mermithoidea</taxon>
        <taxon>Mermithidae</taxon>
        <taxon>Romanomermis</taxon>
    </lineage>
</organism>
<proteinExistence type="predicted"/>
<reference evidence="2" key="1">
    <citation type="submission" date="2022-11" db="UniProtKB">
        <authorList>
            <consortium name="WormBaseParasite"/>
        </authorList>
    </citation>
    <scope>IDENTIFICATION</scope>
</reference>
<dbReference type="AlphaFoldDB" id="A0A915IPV5"/>
<accession>A0A915IPV5</accession>
<sequence length="67" mass="7444">MHETDSPGIESKDNMPNGVIVSPKVVEINESNLVDNGKAVRICTKRGTWKMCQQQYMAMLPNNALIP</sequence>
<evidence type="ECO:0000313" key="2">
    <source>
        <dbReference type="WBParaSite" id="nRc.2.0.1.t15905-RA"/>
    </source>
</evidence>
<dbReference type="WBParaSite" id="nRc.2.0.1.t15905-RA">
    <property type="protein sequence ID" value="nRc.2.0.1.t15905-RA"/>
    <property type="gene ID" value="nRc.2.0.1.g15905"/>
</dbReference>
<dbReference type="Proteomes" id="UP000887565">
    <property type="component" value="Unplaced"/>
</dbReference>
<evidence type="ECO:0000313" key="1">
    <source>
        <dbReference type="Proteomes" id="UP000887565"/>
    </source>
</evidence>
<protein>
    <submittedName>
        <fullName evidence="2">Uncharacterized protein</fullName>
    </submittedName>
</protein>
<keyword evidence="1" id="KW-1185">Reference proteome</keyword>